<comment type="cofactor">
    <cofactor evidence="5">
        <name>Zn(2+)</name>
        <dbReference type="ChEBI" id="CHEBI:29105"/>
    </cofactor>
    <text evidence="5">Binds 1 zinc ion per subunit.</text>
</comment>
<dbReference type="InterPro" id="IPR028427">
    <property type="entry name" value="Met_Sox_Rdtase_MsrB"/>
</dbReference>
<feature type="domain" description="MsrB" evidence="6">
    <location>
        <begin position="30"/>
        <end position="148"/>
    </location>
</feature>
<dbReference type="Proteomes" id="UP000515154">
    <property type="component" value="Unplaced"/>
</dbReference>
<evidence type="ECO:0000256" key="2">
    <source>
        <dbReference type="ARBA" id="ARBA00012499"/>
    </source>
</evidence>
<evidence type="ECO:0000313" key="8">
    <source>
        <dbReference type="RefSeq" id="XP_029655233.1"/>
    </source>
</evidence>
<dbReference type="EC" id="1.8.4.12" evidence="2 5"/>
<dbReference type="GO" id="GO:0046872">
    <property type="term" value="F:metal ion binding"/>
    <property type="evidence" value="ECO:0007669"/>
    <property type="project" value="UniProtKB-KW"/>
</dbReference>
<keyword evidence="3 5" id="KW-0560">Oxidoreductase</keyword>
<organism evidence="7 8">
    <name type="scientific">Octopus sinensis</name>
    <name type="common">East Asian common octopus</name>
    <dbReference type="NCBI Taxonomy" id="2607531"/>
    <lineage>
        <taxon>Eukaryota</taxon>
        <taxon>Metazoa</taxon>
        <taxon>Spiralia</taxon>
        <taxon>Lophotrochozoa</taxon>
        <taxon>Mollusca</taxon>
        <taxon>Cephalopoda</taxon>
        <taxon>Coleoidea</taxon>
        <taxon>Octopodiformes</taxon>
        <taxon>Octopoda</taxon>
        <taxon>Incirrata</taxon>
        <taxon>Octopodidae</taxon>
        <taxon>Octopus</taxon>
    </lineage>
</organism>
<dbReference type="NCBIfam" id="TIGR00357">
    <property type="entry name" value="peptide-methionine (R)-S-oxide reductase MsrB"/>
    <property type="match status" value="1"/>
</dbReference>
<dbReference type="KEGG" id="osn:115228924"/>
<dbReference type="GO" id="GO:0005737">
    <property type="term" value="C:cytoplasm"/>
    <property type="evidence" value="ECO:0007669"/>
    <property type="project" value="TreeGrafter"/>
</dbReference>
<gene>
    <name evidence="8" type="primary">LOC115228924</name>
</gene>
<comment type="function">
    <text evidence="5">Methionine-sulfoxide reductase that specifically reduces methionine (R)-sulfoxide back to methionine. While in many cases methionine oxidation is the result of random oxidation following oxidative stress, methionine oxidation is also a post-translational modification that takes place on specific residues.</text>
</comment>
<name>A0A6P7TU06_9MOLL</name>
<keyword evidence="5" id="KW-0862">Zinc</keyword>
<evidence type="ECO:0000256" key="1">
    <source>
        <dbReference type="ARBA" id="ARBA00007174"/>
    </source>
</evidence>
<accession>A0A6P7TU06</accession>
<comment type="similarity">
    <text evidence="1 5">Belongs to the MsrB Met sulfoxide reductase family.</text>
</comment>
<dbReference type="Pfam" id="PF01641">
    <property type="entry name" value="SelR"/>
    <property type="match status" value="1"/>
</dbReference>
<proteinExistence type="inferred from homology"/>
<evidence type="ECO:0000256" key="5">
    <source>
        <dbReference type="RuleBase" id="RU365044"/>
    </source>
</evidence>
<keyword evidence="5" id="KW-0479">Metal-binding</keyword>
<evidence type="ECO:0000256" key="3">
    <source>
        <dbReference type="ARBA" id="ARBA00023002"/>
    </source>
</evidence>
<comment type="catalytic activity">
    <reaction evidence="4 5">
        <text>L-methionyl-[protein] + [thioredoxin]-disulfide + H2O = L-methionyl-(R)-S-oxide-[protein] + [thioredoxin]-dithiol</text>
        <dbReference type="Rhea" id="RHEA:24164"/>
        <dbReference type="Rhea" id="RHEA-COMP:10698"/>
        <dbReference type="Rhea" id="RHEA-COMP:10700"/>
        <dbReference type="Rhea" id="RHEA-COMP:12313"/>
        <dbReference type="Rhea" id="RHEA-COMP:12314"/>
        <dbReference type="ChEBI" id="CHEBI:15377"/>
        <dbReference type="ChEBI" id="CHEBI:16044"/>
        <dbReference type="ChEBI" id="CHEBI:29950"/>
        <dbReference type="ChEBI" id="CHEBI:45764"/>
        <dbReference type="ChEBI" id="CHEBI:50058"/>
        <dbReference type="EC" id="1.8.4.12"/>
    </reaction>
</comment>
<dbReference type="InterPro" id="IPR011057">
    <property type="entry name" value="Mss4-like_sf"/>
</dbReference>
<dbReference type="InterPro" id="IPR002579">
    <property type="entry name" value="Met_Sox_Rdtase_MsrB_dom"/>
</dbReference>
<dbReference type="PANTHER" id="PTHR10173">
    <property type="entry name" value="METHIONINE SULFOXIDE REDUCTASE"/>
    <property type="match status" value="1"/>
</dbReference>
<evidence type="ECO:0000259" key="6">
    <source>
        <dbReference type="PROSITE" id="PS51790"/>
    </source>
</evidence>
<dbReference type="PANTHER" id="PTHR10173:SF52">
    <property type="entry name" value="METHIONINE-R-SULFOXIDE REDUCTASE B1"/>
    <property type="match status" value="1"/>
</dbReference>
<reference evidence="8" key="1">
    <citation type="submission" date="2025-08" db="UniProtKB">
        <authorList>
            <consortium name="RefSeq"/>
        </authorList>
    </citation>
    <scope>IDENTIFICATION</scope>
</reference>
<dbReference type="Gene3D" id="2.170.150.20">
    <property type="entry name" value="Peptide methionine sulfoxide reductase"/>
    <property type="match status" value="1"/>
</dbReference>
<dbReference type="GO" id="GO:0006979">
    <property type="term" value="P:response to oxidative stress"/>
    <property type="evidence" value="ECO:0007669"/>
    <property type="project" value="InterPro"/>
</dbReference>
<dbReference type="AlphaFoldDB" id="A0A6P7TU06"/>
<evidence type="ECO:0000256" key="4">
    <source>
        <dbReference type="ARBA" id="ARBA00048488"/>
    </source>
</evidence>
<keyword evidence="7" id="KW-1185">Reference proteome</keyword>
<dbReference type="GO" id="GO:0033743">
    <property type="term" value="F:peptide-methionine (R)-S-oxide reductase activity"/>
    <property type="evidence" value="ECO:0007669"/>
    <property type="project" value="UniProtKB-EC"/>
</dbReference>
<dbReference type="SUPFAM" id="SSF51316">
    <property type="entry name" value="Mss4-like"/>
    <property type="match status" value="1"/>
</dbReference>
<dbReference type="PROSITE" id="PS51790">
    <property type="entry name" value="MSRB"/>
    <property type="match status" value="1"/>
</dbReference>
<dbReference type="GO" id="GO:0030091">
    <property type="term" value="P:protein repair"/>
    <property type="evidence" value="ECO:0007669"/>
    <property type="project" value="InterPro"/>
</dbReference>
<dbReference type="RefSeq" id="XP_029655233.1">
    <property type="nucleotide sequence ID" value="XM_029799373.1"/>
</dbReference>
<sequence>MSFAEISRLIFGKVQEIHPKPKQFPRMFNQDELKKKLTKIQYDVTQKGDTERPNTGKYLNNKNTGKYLCIVCSNEVFSSKCKYDCPCGWDSFYDPIAIDKILYSADYSIVEVSCANCGAHFGHVFEDGPKPTYLRYCINSASLDFVKEDK</sequence>
<evidence type="ECO:0000313" key="7">
    <source>
        <dbReference type="Proteomes" id="UP000515154"/>
    </source>
</evidence>
<protein>
    <recommendedName>
        <fullName evidence="2 5">Peptide-methionine (R)-S-oxide reductase</fullName>
        <ecNumber evidence="2 5">1.8.4.12</ecNumber>
    </recommendedName>
</protein>